<dbReference type="SMART" id="SM00826">
    <property type="entry name" value="PKS_DH"/>
    <property type="match status" value="1"/>
</dbReference>
<dbReference type="GO" id="GO:1901336">
    <property type="term" value="P:lactone biosynthetic process"/>
    <property type="evidence" value="ECO:0007669"/>
    <property type="project" value="UniProtKB-ARBA"/>
</dbReference>
<keyword evidence="13" id="KW-1185">Reference proteome</keyword>
<feature type="region of interest" description="C-terminal hotdog fold" evidence="7">
    <location>
        <begin position="1131"/>
        <end position="1286"/>
    </location>
</feature>
<dbReference type="InterPro" id="IPR056501">
    <property type="entry name" value="NAD-bd_HRPKS_sdrA"/>
</dbReference>
<dbReference type="GO" id="GO:0030639">
    <property type="term" value="P:polyketide biosynthetic process"/>
    <property type="evidence" value="ECO:0007669"/>
    <property type="project" value="UniProtKB-ARBA"/>
</dbReference>
<dbReference type="SUPFAM" id="SSF53335">
    <property type="entry name" value="S-adenosyl-L-methionine-dependent methyltransferases"/>
    <property type="match status" value="1"/>
</dbReference>
<keyword evidence="2" id="KW-0597">Phosphoprotein</keyword>
<keyword evidence="5" id="KW-0511">Multifunctional enzyme</keyword>
<dbReference type="PROSITE" id="PS52019">
    <property type="entry name" value="PKS_MFAS_DH"/>
    <property type="match status" value="1"/>
</dbReference>
<feature type="active site" description="Proton donor; for dehydratase activity" evidence="7">
    <location>
        <position position="1196"/>
    </location>
</feature>
<dbReference type="PROSITE" id="PS00012">
    <property type="entry name" value="PHOSPHOPANTETHEINE"/>
    <property type="match status" value="1"/>
</dbReference>
<evidence type="ECO:0000259" key="10">
    <source>
        <dbReference type="PROSITE" id="PS52004"/>
    </source>
</evidence>
<dbReference type="EMBL" id="PDLN01000024">
    <property type="protein sequence ID" value="RDW56971.1"/>
    <property type="molecule type" value="Genomic_DNA"/>
</dbReference>
<dbReference type="InterPro" id="IPR049551">
    <property type="entry name" value="PKS_DH_C"/>
</dbReference>
<reference evidence="12 13" key="1">
    <citation type="journal article" date="2018" name="IMA Fungus">
        <title>IMA Genome-F 9: Draft genome sequence of Annulohypoxylon stygium, Aspergillus mulundensis, Berkeleyomyces basicola (syn. Thielaviopsis basicola), Ceratocystis smalleyi, two Cercospora beticola strains, Coleophoma cylindrospora, Fusarium fracticaudum, Phialophora cf. hyalina, and Morchella septimelata.</title>
        <authorList>
            <person name="Wingfield B.D."/>
            <person name="Bills G.F."/>
            <person name="Dong Y."/>
            <person name="Huang W."/>
            <person name="Nel W.J."/>
            <person name="Swalarsk-Parry B.S."/>
            <person name="Vaghefi N."/>
            <person name="Wilken P.M."/>
            <person name="An Z."/>
            <person name="de Beer Z.W."/>
            <person name="De Vos L."/>
            <person name="Chen L."/>
            <person name="Duong T.A."/>
            <person name="Gao Y."/>
            <person name="Hammerbacher A."/>
            <person name="Kikkert J.R."/>
            <person name="Li Y."/>
            <person name="Li H."/>
            <person name="Li K."/>
            <person name="Li Q."/>
            <person name="Liu X."/>
            <person name="Ma X."/>
            <person name="Naidoo K."/>
            <person name="Pethybridge S.J."/>
            <person name="Sun J."/>
            <person name="Steenkamp E.T."/>
            <person name="van der Nest M.A."/>
            <person name="van Wyk S."/>
            <person name="Wingfield M.J."/>
            <person name="Xiong C."/>
            <person name="Yue Q."/>
            <person name="Zhang X."/>
        </authorList>
    </citation>
    <scope>NUCLEOTIDE SEQUENCE [LARGE SCALE GENOMIC DNA]</scope>
    <source>
        <strain evidence="12 13">BP5796</strain>
    </source>
</reference>
<dbReference type="SMART" id="SM00825">
    <property type="entry name" value="PKS_KS"/>
    <property type="match status" value="1"/>
</dbReference>
<dbReference type="Gene3D" id="3.40.47.10">
    <property type="match status" value="1"/>
</dbReference>
<dbReference type="Gene3D" id="3.30.70.3290">
    <property type="match status" value="1"/>
</dbReference>
<dbReference type="InterPro" id="IPR020807">
    <property type="entry name" value="PKS_DH"/>
</dbReference>
<dbReference type="SUPFAM" id="SSF52151">
    <property type="entry name" value="FabD/lysophospholipase-like"/>
    <property type="match status" value="1"/>
</dbReference>
<dbReference type="Pfam" id="PF23114">
    <property type="entry name" value="NAD-bd_HRPKS_sdrA"/>
    <property type="match status" value="1"/>
</dbReference>
<dbReference type="PANTHER" id="PTHR43775">
    <property type="entry name" value="FATTY ACID SYNTHASE"/>
    <property type="match status" value="1"/>
</dbReference>
<dbReference type="SMART" id="SM00823">
    <property type="entry name" value="PKS_PP"/>
    <property type="match status" value="1"/>
</dbReference>
<evidence type="ECO:0000256" key="3">
    <source>
        <dbReference type="ARBA" id="ARBA00022679"/>
    </source>
</evidence>
<dbReference type="SUPFAM" id="SSF55048">
    <property type="entry name" value="Probable ACP-binding domain of malonyl-CoA ACP transacylase"/>
    <property type="match status" value="1"/>
</dbReference>
<dbReference type="Gene3D" id="3.40.50.720">
    <property type="entry name" value="NAD(P)-binding Rossmann-like Domain"/>
    <property type="match status" value="1"/>
</dbReference>
<dbReference type="InterPro" id="IPR016035">
    <property type="entry name" value="Acyl_Trfase/lysoPLipase"/>
</dbReference>
<dbReference type="Pfam" id="PF02801">
    <property type="entry name" value="Ketoacyl-synt_C"/>
    <property type="match status" value="1"/>
</dbReference>
<dbReference type="InterPro" id="IPR013154">
    <property type="entry name" value="ADH-like_N"/>
</dbReference>
<evidence type="ECO:0000256" key="1">
    <source>
        <dbReference type="ARBA" id="ARBA00022450"/>
    </source>
</evidence>
<dbReference type="Gene3D" id="3.40.50.150">
    <property type="entry name" value="Vaccinia Virus protein VP39"/>
    <property type="match status" value="1"/>
</dbReference>
<dbReference type="Gene3D" id="3.40.366.10">
    <property type="entry name" value="Malonyl-Coenzyme A Acyl Carrier Protein, domain 2"/>
    <property type="match status" value="1"/>
</dbReference>
<keyword evidence="3" id="KW-0808">Transferase</keyword>
<evidence type="ECO:0000256" key="2">
    <source>
        <dbReference type="ARBA" id="ARBA00022553"/>
    </source>
</evidence>
<organism evidence="12 13">
    <name type="scientific">Coleophoma crateriformis</name>
    <dbReference type="NCBI Taxonomy" id="565419"/>
    <lineage>
        <taxon>Eukaryota</taxon>
        <taxon>Fungi</taxon>
        <taxon>Dikarya</taxon>
        <taxon>Ascomycota</taxon>
        <taxon>Pezizomycotina</taxon>
        <taxon>Leotiomycetes</taxon>
        <taxon>Helotiales</taxon>
        <taxon>Dermateaceae</taxon>
        <taxon>Coleophoma</taxon>
    </lineage>
</organism>
<dbReference type="SMART" id="SM00822">
    <property type="entry name" value="PKS_KR"/>
    <property type="match status" value="1"/>
</dbReference>
<dbReference type="InterPro" id="IPR050091">
    <property type="entry name" value="PKS_NRPS_Biosynth_Enz"/>
</dbReference>
<feature type="domain" description="Carrier" evidence="9">
    <location>
        <begin position="2475"/>
        <end position="2552"/>
    </location>
</feature>
<dbReference type="SUPFAM" id="SSF53901">
    <property type="entry name" value="Thiolase-like"/>
    <property type="match status" value="1"/>
</dbReference>
<name>A0A3D8Q574_9HELO</name>
<evidence type="ECO:0000256" key="8">
    <source>
        <dbReference type="SAM" id="MobiDB-lite"/>
    </source>
</evidence>
<feature type="domain" description="PKS/mFAS DH" evidence="11">
    <location>
        <begin position="964"/>
        <end position="1286"/>
    </location>
</feature>
<keyword evidence="1" id="KW-0596">Phosphopantetheine</keyword>
<feature type="domain" description="Ketosynthase family 3 (KS3)" evidence="10">
    <location>
        <begin position="22"/>
        <end position="429"/>
    </location>
</feature>
<dbReference type="InterPro" id="IPR014031">
    <property type="entry name" value="Ketoacyl_synth_C"/>
</dbReference>
<dbReference type="Gene3D" id="3.90.180.10">
    <property type="entry name" value="Medium-chain alcohol dehydrogenases, catalytic domain"/>
    <property type="match status" value="1"/>
</dbReference>
<dbReference type="Gene3D" id="3.10.129.110">
    <property type="entry name" value="Polyketide synthase dehydratase"/>
    <property type="match status" value="1"/>
</dbReference>
<dbReference type="Gene3D" id="1.10.1200.10">
    <property type="entry name" value="ACP-like"/>
    <property type="match status" value="1"/>
</dbReference>
<dbReference type="GO" id="GO:0016491">
    <property type="term" value="F:oxidoreductase activity"/>
    <property type="evidence" value="ECO:0007669"/>
    <property type="project" value="InterPro"/>
</dbReference>
<dbReference type="InterPro" id="IPR020843">
    <property type="entry name" value="ER"/>
</dbReference>
<dbReference type="SUPFAM" id="SSF51735">
    <property type="entry name" value="NAD(P)-binding Rossmann-fold domains"/>
    <property type="match status" value="2"/>
</dbReference>
<dbReference type="InterPro" id="IPR020841">
    <property type="entry name" value="PKS_Beta-ketoAc_synthase_dom"/>
</dbReference>
<dbReference type="InterPro" id="IPR013968">
    <property type="entry name" value="PKS_KR"/>
</dbReference>
<dbReference type="Pfam" id="PF13602">
    <property type="entry name" value="ADH_zinc_N_2"/>
    <property type="match status" value="1"/>
</dbReference>
<dbReference type="InterPro" id="IPR042104">
    <property type="entry name" value="PKS_dehydratase_sf"/>
</dbReference>
<dbReference type="InterPro" id="IPR011032">
    <property type="entry name" value="GroES-like_sf"/>
</dbReference>
<evidence type="ECO:0000256" key="5">
    <source>
        <dbReference type="ARBA" id="ARBA00023268"/>
    </source>
</evidence>
<dbReference type="Pfam" id="PF00698">
    <property type="entry name" value="Acyl_transf_1"/>
    <property type="match status" value="1"/>
</dbReference>
<dbReference type="PANTHER" id="PTHR43775:SF29">
    <property type="entry name" value="ASPERFURANONE POLYKETIDE SYNTHASE AFOG-RELATED"/>
    <property type="match status" value="1"/>
</dbReference>
<dbReference type="InterPro" id="IPR057326">
    <property type="entry name" value="KR_dom"/>
</dbReference>
<evidence type="ECO:0000259" key="11">
    <source>
        <dbReference type="PROSITE" id="PS52019"/>
    </source>
</evidence>
<gene>
    <name evidence="12" type="ORF">BP5796_13038</name>
</gene>
<dbReference type="Pfam" id="PF08659">
    <property type="entry name" value="KR"/>
    <property type="match status" value="1"/>
</dbReference>
<dbReference type="InterPro" id="IPR036736">
    <property type="entry name" value="ACP-like_sf"/>
</dbReference>
<dbReference type="InterPro" id="IPR029063">
    <property type="entry name" value="SAM-dependent_MTases_sf"/>
</dbReference>
<protein>
    <submittedName>
        <fullName evidence="12">Polyketide synthase-2</fullName>
    </submittedName>
</protein>
<dbReference type="SMART" id="SM00829">
    <property type="entry name" value="PKS_ER"/>
    <property type="match status" value="1"/>
</dbReference>
<accession>A0A3D8Q574</accession>
<dbReference type="InterPro" id="IPR036291">
    <property type="entry name" value="NAD(P)-bd_dom_sf"/>
</dbReference>
<dbReference type="Pfam" id="PF00109">
    <property type="entry name" value="ketoacyl-synt"/>
    <property type="match status" value="1"/>
</dbReference>
<dbReference type="PROSITE" id="PS52004">
    <property type="entry name" value="KS3_2"/>
    <property type="match status" value="1"/>
</dbReference>
<dbReference type="GO" id="GO:0006633">
    <property type="term" value="P:fatty acid biosynthetic process"/>
    <property type="evidence" value="ECO:0007669"/>
    <property type="project" value="TreeGrafter"/>
</dbReference>
<dbReference type="FunFam" id="3.40.50.720:FF:000209">
    <property type="entry name" value="Polyketide synthase Pks12"/>
    <property type="match status" value="1"/>
</dbReference>
<dbReference type="CDD" id="cd05195">
    <property type="entry name" value="enoyl_red"/>
    <property type="match status" value="1"/>
</dbReference>
<dbReference type="Pfam" id="PF14765">
    <property type="entry name" value="PS-DH"/>
    <property type="match status" value="1"/>
</dbReference>
<dbReference type="InterPro" id="IPR016039">
    <property type="entry name" value="Thiolase-like"/>
</dbReference>
<dbReference type="InterPro" id="IPR006162">
    <property type="entry name" value="Ppantetheine_attach_site"/>
</dbReference>
<dbReference type="InterPro" id="IPR049900">
    <property type="entry name" value="PKS_mFAS_DH"/>
</dbReference>
<dbReference type="InterPro" id="IPR016036">
    <property type="entry name" value="Malonyl_transacylase_ACP-bd"/>
</dbReference>
<dbReference type="InterPro" id="IPR009081">
    <property type="entry name" value="PP-bd_ACP"/>
</dbReference>
<evidence type="ECO:0000259" key="9">
    <source>
        <dbReference type="PROSITE" id="PS50075"/>
    </source>
</evidence>
<dbReference type="Proteomes" id="UP000256328">
    <property type="component" value="Unassembled WGS sequence"/>
</dbReference>
<dbReference type="GO" id="GO:0031177">
    <property type="term" value="F:phosphopantetheine binding"/>
    <property type="evidence" value="ECO:0007669"/>
    <property type="project" value="InterPro"/>
</dbReference>
<dbReference type="Pfam" id="PF23297">
    <property type="entry name" value="ACP_SdgA_C"/>
    <property type="match status" value="1"/>
</dbReference>
<dbReference type="SUPFAM" id="SSF47336">
    <property type="entry name" value="ACP-like"/>
    <property type="match status" value="1"/>
</dbReference>
<evidence type="ECO:0000256" key="6">
    <source>
        <dbReference type="ARBA" id="ARBA00023315"/>
    </source>
</evidence>
<feature type="active site" description="Proton acceptor; for dehydratase activity" evidence="7">
    <location>
        <position position="996"/>
    </location>
</feature>
<feature type="region of interest" description="N-terminal hotdog fold" evidence="7">
    <location>
        <begin position="964"/>
        <end position="1101"/>
    </location>
</feature>
<proteinExistence type="predicted"/>
<dbReference type="Pfam" id="PF21089">
    <property type="entry name" value="PKS_DH_N"/>
    <property type="match status" value="1"/>
</dbReference>
<dbReference type="OrthoDB" id="329835at2759"/>
<dbReference type="SUPFAM" id="SSF50129">
    <property type="entry name" value="GroES-like"/>
    <property type="match status" value="1"/>
</dbReference>
<feature type="region of interest" description="Disordered" evidence="8">
    <location>
        <begin position="435"/>
        <end position="480"/>
    </location>
</feature>
<dbReference type="InterPro" id="IPR049552">
    <property type="entry name" value="PKS_DH_N"/>
</dbReference>
<evidence type="ECO:0000256" key="7">
    <source>
        <dbReference type="PROSITE-ProRule" id="PRU01363"/>
    </source>
</evidence>
<sequence>MAFSQGTDTNGDPPSPLACGDAMPIAVIGMGFVGPGDATNVEKLWTMISEGRESWTEIPKERWNHEAFYHPDPNRYGTYNVRGGHFFQQDLSRFDAPFFHMTAAEAAALDPQQRLLLECTYEAMENAGISMDQFCGTKTSVFAGAFCTDYTDILWRDPESTPMYQCTNAGNSRANLANRLSYFFDLRGASVSVDTACSTSLVGLHLGCQSLRTGDAKMALVAGASVILSHEAWVTMSMMRFLSPDGRCYTFDERANGYARGEGVGCVLLKPLTDALKDGDPIRAVIRGTGSSQDGKTPGITMPNGAAQEQLIRDVYARSGLDPAQTSYVEAHGTGTQAGDPLETGAVSRVFGATRSEDNPVRIGSVKTNVGHLEAASGVAGLIKSVLMLENEVFLPNRNFEKANPRIPLKEWKLEHGLSGRTSKVRSIRSDKTLQHTHPNLNGHSNGHSNGHDNGLNGHSNGHENGHENGLNGHPEEITNGNVRKHGRLFVLSGFDEVAIKKQTENLKVYLEERMDVADEAFLDDLAFTLSDRRTSHIFKTAVSAQSATDLLENLKGGINFGKGSKKPRLGFVFTGQGAQWCGMGKELLSSSEVFRHTLENITSYLLSIGAEFIAIDELQKDSKESKINLALFSQPLCSAVQIGLVNLLSSWGIKPDSVTGHSSGEIAAAYAVGALSFEDAMSVAYFRGLASSNLAKKGLGKGSMAAVGLSKVDVLPILEGLKLGKAVVACSNSPSSVTVSGDESAVDELLAILEEKKAFARKLVVEVAYHSPHMMAISDEYREAISGIKVQDTVGDIEFFSAVTGKRASTADLGPDYWVSNMLGEVKFDESLHILCTQTGAAASKKKRRSAGVGVDALVEIGPHSALAGPIKQILRADEKLNQASIRYHSTLLRKTDANDSILKLASELYISGYPLPLSTINQYKGTESVLVDLPPYPWTHTNAYWAESRKSKALRNRPFPRTDLLGALERTCSPLEPRWSNYIRLAEIPWVRDHVIQSNIVYPAAGYIVMAVEAASQRAIQRSVSGITGYKLREVVIGAALVIPEDLGEVEVAVTLKSYSDSMKSPSDLWDEFVISSVSGEDRWTEHCRGLVCIQTPSKVKNEVDGEMQRSRDRKYYSDIVNGHANRCQKEVDVAHFYEHIAKIGLEYGETFACMKAARSAPNACLATVKIPNTAAVMPKEFEFPFVVHPATLDSLFHTIFVAISAAAGDLKDPAVPVAIEEIFISTGISHTAGDELAVYTEADQKDHRSLSATMTVFSAEDRSEPVIFIQNINCATLESGTGQESKKELQRRAYNIKWRPDVEFLSPTALAELCQSHASPEQASFRHKLETCAFYLLQQAFDAVQQETRAFSGKYQEDLWSLIQRLVETTVDKHRNASSTDLTSASTDERASMLQEIKSSGAEGALLCHIGEQLPKLLTSETAYPEIVRSFDLGRLYAPSGIFLNCKSAARYIDLLKHKSPNLSIMAVGDLAGVTSIPIIAALCPSGNETLSFTKFEYVDPDFDLTEMIKARVPALQNIVMRNELDMGKDVALQNCNLKSYDVVIAFHVIGSAKSTRAIMANAQKLLKPGGKLLLIGRVMRSLAAATLFGFLPSILQKQLAIDPTDGPLSKDDWTQLLTETAFSDDASTANKEKQGAFFLTALPAATPVEHPEVLILVEEGQLDGLPKSLQKLLSETQLTAEVAIFSEANPKPSQICIVLSELSREVLANPSSKDWDALKKIFLDSAGVLWVTQGGTITPTQPNNNLIAGFARTIRSETGSLPFLTLDLDAKKPLEDHAAAHIILSLYQKHFVVGVDSQAIEHEYAERGGILMVPRLVQDEEVTKFIASSTEDPKPEMQPFRQPDRHLHMVVGSPGLLDSMYFVDDDRFESDLPDDWVQIEVRATGINFKDVMMALGQIKVKKLGWEASGVVTALGKDVTGLAVGDRVLCYGAALFSTDYRGPAPQFQKLPDHVSFEVGAALPVTYATAYYSVHHIARLQKGETVLIHAASGGLGQALIELCQLIGVEIFATVGTRDKKSFLMEHFKIPEDHIFFSRDGSFANGVKKMTMGVGVDVIMNSLAGESLRLTWDCIAPYGRFVELGQRDIMINTRLEMGQFNKNATFSAFMLDYLIEQRPHVASKVMADVMELFNSGSIKGPSPVQTFSICDIEKALRLIQTGGHMGKVVAVNHPGDQVKVLPRDTKKKLLKPDTSYLLVGGLGGIGRATALWMSAHGARNLIFANRSGLKSDEARATVQSLKDKGCQVAVYSCDITSADSVSAMAAQAAKEMPPIKGVIQGAMILRDGLFEKMSLEDYTTVMLPKVSGTWNLHRSLPPDMDFFVMESSVSGIVGNATQAAYAAGNTFLDAFCSYRNSLGMPATTIDLGAIADVGYLATNTELRDAMQRQGFELIDTNSLLSLIHFAIANPRRKEILSEVVTGLGVYQEGNSLSSLGLPLFSHFRLLSSSGTKLDSDDASARLRQQLRAVKSLEDASEVITTALVEKIASRSGADVGHIDTRNPISDYGIDSLVAVEIRNWITKEMDCTVPILELLANNPLSLLAVKIAQRSRLVQLETSNKS</sequence>
<dbReference type="SMART" id="SM00827">
    <property type="entry name" value="PKS_AT"/>
    <property type="match status" value="1"/>
</dbReference>
<keyword evidence="4" id="KW-0521">NADP</keyword>
<dbReference type="GO" id="GO:0004312">
    <property type="term" value="F:fatty acid synthase activity"/>
    <property type="evidence" value="ECO:0007669"/>
    <property type="project" value="TreeGrafter"/>
</dbReference>
<evidence type="ECO:0000256" key="4">
    <source>
        <dbReference type="ARBA" id="ARBA00022857"/>
    </source>
</evidence>
<feature type="compositionally biased region" description="Low complexity" evidence="8">
    <location>
        <begin position="438"/>
        <end position="460"/>
    </location>
</feature>
<dbReference type="CDD" id="cd00833">
    <property type="entry name" value="PKS"/>
    <property type="match status" value="1"/>
</dbReference>
<dbReference type="InterPro" id="IPR001227">
    <property type="entry name" value="Ac_transferase_dom_sf"/>
</dbReference>
<dbReference type="PROSITE" id="PS50075">
    <property type="entry name" value="CARRIER"/>
    <property type="match status" value="1"/>
</dbReference>
<evidence type="ECO:0000313" key="12">
    <source>
        <dbReference type="EMBL" id="RDW56971.1"/>
    </source>
</evidence>
<dbReference type="InterPro" id="IPR014030">
    <property type="entry name" value="Ketoacyl_synth_N"/>
</dbReference>
<keyword evidence="6" id="KW-0012">Acyltransferase</keyword>
<comment type="caution">
    <text evidence="12">The sequence shown here is derived from an EMBL/GenBank/DDBJ whole genome shotgun (WGS) entry which is preliminary data.</text>
</comment>
<evidence type="ECO:0000313" key="13">
    <source>
        <dbReference type="Proteomes" id="UP000256328"/>
    </source>
</evidence>
<dbReference type="InterPro" id="IPR020806">
    <property type="entry name" value="PKS_PP-bd"/>
</dbReference>
<dbReference type="Pfam" id="PF08240">
    <property type="entry name" value="ADH_N"/>
    <property type="match status" value="1"/>
</dbReference>
<dbReference type="InterPro" id="IPR014043">
    <property type="entry name" value="Acyl_transferase_dom"/>
</dbReference>